<reference evidence="7 8" key="1">
    <citation type="submission" date="2020-02" db="EMBL/GenBank/DDBJ databases">
        <title>Characterization of phylogenetic diversity of novel bifidobacterial species isolated in Czech ZOOs.</title>
        <authorList>
            <person name="Lugli G.A."/>
            <person name="Vera N.B."/>
            <person name="Ventura M."/>
        </authorList>
    </citation>
    <scope>NUCLEOTIDE SEQUENCE [LARGE SCALE GENOMIC DNA]</scope>
    <source>
        <strain evidence="7 8">DSM 109959</strain>
    </source>
</reference>
<evidence type="ECO:0000256" key="2">
    <source>
        <dbReference type="ARBA" id="ARBA00022475"/>
    </source>
</evidence>
<dbReference type="GO" id="GO:0005886">
    <property type="term" value="C:plasma membrane"/>
    <property type="evidence" value="ECO:0007669"/>
    <property type="project" value="UniProtKB-SubCell"/>
</dbReference>
<dbReference type="PANTHER" id="PTHR30250:SF11">
    <property type="entry name" value="O-ANTIGEN TRANSPORTER-RELATED"/>
    <property type="match status" value="1"/>
</dbReference>
<dbReference type="Proteomes" id="UP000543419">
    <property type="component" value="Unassembled WGS sequence"/>
</dbReference>
<feature type="transmembrane region" description="Helical" evidence="6">
    <location>
        <begin position="121"/>
        <end position="144"/>
    </location>
</feature>
<comment type="caution">
    <text evidence="7">The sequence shown here is derived from an EMBL/GenBank/DDBJ whole genome shotgun (WGS) entry which is preliminary data.</text>
</comment>
<evidence type="ECO:0000256" key="6">
    <source>
        <dbReference type="SAM" id="Phobius"/>
    </source>
</evidence>
<evidence type="ECO:0000256" key="1">
    <source>
        <dbReference type="ARBA" id="ARBA00004651"/>
    </source>
</evidence>
<feature type="transmembrane region" description="Helical" evidence="6">
    <location>
        <begin position="93"/>
        <end position="115"/>
    </location>
</feature>
<name>A0A7Y0F151_9BIFI</name>
<dbReference type="EMBL" id="JAAIIG010000013">
    <property type="protein sequence ID" value="NMM99131.1"/>
    <property type="molecule type" value="Genomic_DNA"/>
</dbReference>
<keyword evidence="2" id="KW-1003">Cell membrane</keyword>
<keyword evidence="3 6" id="KW-0812">Transmembrane</keyword>
<keyword evidence="8" id="KW-1185">Reference proteome</keyword>
<feature type="transmembrane region" description="Helical" evidence="6">
    <location>
        <begin position="294"/>
        <end position="314"/>
    </location>
</feature>
<evidence type="ECO:0000313" key="8">
    <source>
        <dbReference type="Proteomes" id="UP000543419"/>
    </source>
</evidence>
<gene>
    <name evidence="7" type="ORF">G1C97_2089</name>
</gene>
<feature type="transmembrane region" description="Helical" evidence="6">
    <location>
        <begin position="364"/>
        <end position="387"/>
    </location>
</feature>
<keyword evidence="4 6" id="KW-1133">Transmembrane helix</keyword>
<dbReference type="InterPro" id="IPR050833">
    <property type="entry name" value="Poly_Biosynth_Transport"/>
</dbReference>
<evidence type="ECO:0000256" key="5">
    <source>
        <dbReference type="ARBA" id="ARBA00023136"/>
    </source>
</evidence>
<feature type="transmembrane region" description="Helical" evidence="6">
    <location>
        <begin position="51"/>
        <end position="72"/>
    </location>
</feature>
<dbReference type="RefSeq" id="WP_169241705.1">
    <property type="nucleotide sequence ID" value="NZ_JAAIIG010000013.1"/>
</dbReference>
<dbReference type="AlphaFoldDB" id="A0A7Y0F151"/>
<organism evidence="7 8">
    <name type="scientific">Bifidobacterium olomucense</name>
    <dbReference type="NCBI Taxonomy" id="2675324"/>
    <lineage>
        <taxon>Bacteria</taxon>
        <taxon>Bacillati</taxon>
        <taxon>Actinomycetota</taxon>
        <taxon>Actinomycetes</taxon>
        <taxon>Bifidobacteriales</taxon>
        <taxon>Bifidobacteriaceae</taxon>
        <taxon>Bifidobacterium</taxon>
    </lineage>
</organism>
<feature type="transmembrane region" description="Helical" evidence="6">
    <location>
        <begin position="253"/>
        <end position="273"/>
    </location>
</feature>
<feature type="transmembrane region" description="Helical" evidence="6">
    <location>
        <begin position="156"/>
        <end position="173"/>
    </location>
</feature>
<keyword evidence="5 6" id="KW-0472">Membrane</keyword>
<feature type="transmembrane region" description="Helical" evidence="6">
    <location>
        <begin position="20"/>
        <end position="39"/>
    </location>
</feature>
<evidence type="ECO:0000256" key="4">
    <source>
        <dbReference type="ARBA" id="ARBA00022989"/>
    </source>
</evidence>
<feature type="transmembrane region" description="Helical" evidence="6">
    <location>
        <begin position="447"/>
        <end position="463"/>
    </location>
</feature>
<evidence type="ECO:0000313" key="7">
    <source>
        <dbReference type="EMBL" id="NMM99131.1"/>
    </source>
</evidence>
<feature type="transmembrane region" description="Helical" evidence="6">
    <location>
        <begin position="334"/>
        <end position="352"/>
    </location>
</feature>
<sequence length="478" mass="54474">MSIKQRNNTATSKFKSNLGYAFLAQGVALALSASVNFILPKFIGVTDFSYWQLFIFYSQYLPFLALGLNDGVYLRYGGIALPQMDKAAIKGQFLYGIVYQTILAVLLCIVSWFVIGNGVRLSIIITASLYFVFFTMQNFLGYIFQAANETSWFSKSTLIQQLAFIFMIIVCITCKGRTFWPYVIAYTIAQALSLAYCFHKGKNLFSAHALKHRLVFRELRESISAGSKLMFANIASMLILGIGRQAIDMNWGIVAFGKVSMAITLTNFALVFVRQVGMVMFPMLRQVHKDKQKSIYALCNDGLFLFLPVMFLLYFPAKIILELWLPQYTDSIRYAALLLPICYFDAKTQMLYNTYLKVFRKEKMLLYLNLLAMVASLIFSIIGVLVIKNMTFIILSMTAAIVIRSVTSDAYLSSLLCNDRKKDAIMLTQEIALTLIFMTVAWHINEWIAFIVTCIAYTLLLLFNHNKLTLIIRHIWEK</sequence>
<proteinExistence type="predicted"/>
<evidence type="ECO:0000256" key="3">
    <source>
        <dbReference type="ARBA" id="ARBA00022692"/>
    </source>
</evidence>
<protein>
    <submittedName>
        <fullName evidence="7">Polysaccharide transporter</fullName>
    </submittedName>
</protein>
<accession>A0A7Y0F151</accession>
<dbReference type="PANTHER" id="PTHR30250">
    <property type="entry name" value="PST FAMILY PREDICTED COLANIC ACID TRANSPORTER"/>
    <property type="match status" value="1"/>
</dbReference>
<comment type="subcellular location">
    <subcellularLocation>
        <location evidence="1">Cell membrane</location>
        <topology evidence="1">Multi-pass membrane protein</topology>
    </subcellularLocation>
</comment>